<dbReference type="RefSeq" id="YP_009845435.1">
    <property type="nucleotide sequence ID" value="NC_048761.1"/>
</dbReference>
<evidence type="ECO:0000313" key="1">
    <source>
        <dbReference type="EMBL" id="QCG78340.1"/>
    </source>
</evidence>
<dbReference type="KEGG" id="vg:55615793"/>
<dbReference type="GeneID" id="55615793"/>
<dbReference type="EMBL" id="MK757449">
    <property type="protein sequence ID" value="QCG78340.1"/>
    <property type="molecule type" value="Genomic_DNA"/>
</dbReference>
<organism evidence="1 2">
    <name type="scientific">Microbacterium phage Akoni</name>
    <dbReference type="NCBI Taxonomy" id="2565510"/>
    <lineage>
        <taxon>Viruses</taxon>
        <taxon>Duplodnaviria</taxon>
        <taxon>Heunggongvirae</taxon>
        <taxon>Uroviricota</taxon>
        <taxon>Caudoviricetes</taxon>
        <taxon>Eekayvirinae</taxon>
        <taxon>Akonivirus</taxon>
        <taxon>Akonivirus akoni</taxon>
    </lineage>
</organism>
<proteinExistence type="predicted"/>
<reference evidence="1 2" key="1">
    <citation type="submission" date="2019-04" db="EMBL/GenBank/DDBJ databases">
        <authorList>
            <person name="Fakhre F."/>
            <person name="Gonzalez R.M."/>
            <person name="Howells E.K."/>
            <person name="Otero L.A."/>
            <person name="Pegoraro K.N."/>
            <person name="Robichaux K.C."/>
            <person name="Rodier A."/>
            <person name="Sadowski C.L."/>
            <person name="Carter V.P."/>
            <person name="Gray A.D."/>
            <person name="Klein G.C."/>
            <person name="Lebosada C."/>
            <person name="Miklaszewski C.M."/>
            <person name="Sutton S.N."/>
            <person name="Pollenz R.S."/>
            <person name="Garlena R.A."/>
            <person name="Russell D.A."/>
            <person name="Pope W.H."/>
            <person name="Jacobs-Sera D."/>
            <person name="Hatfull G.F."/>
        </authorList>
    </citation>
    <scope>NUCLEOTIDE SEQUENCE [LARGE SCALE GENOMIC DNA]</scope>
</reference>
<evidence type="ECO:0000313" key="2">
    <source>
        <dbReference type="Proteomes" id="UP000298784"/>
    </source>
</evidence>
<gene>
    <name evidence="1" type="primary">54</name>
    <name evidence="1" type="ORF">SEA_AKONI_54</name>
</gene>
<keyword evidence="2" id="KW-1185">Reference proteome</keyword>
<accession>A0A4D6T8A1</accession>
<protein>
    <submittedName>
        <fullName evidence="1">Uncharacterized protein</fullName>
    </submittedName>
</protein>
<name>A0A4D6T8A1_9CAUD</name>
<dbReference type="Proteomes" id="UP000298784">
    <property type="component" value="Segment"/>
</dbReference>
<sequence>MWYLMPLARHKTVRQALQAVEHSPGWPNDSFESRMNMPVHEMVARNLFDIANNGDPSNQASMTRALRAARIILDRLTGTRRMGTHPAVRNQKQVKIIDMTQMGGEKSE</sequence>